<reference evidence="6 7" key="1">
    <citation type="submission" date="2018-02" db="EMBL/GenBank/DDBJ databases">
        <title>Novel Leptospira species isolated from soil and water in Japan.</title>
        <authorList>
            <person name="Nakao R."/>
            <person name="Masuzawa T."/>
        </authorList>
    </citation>
    <scope>NUCLEOTIDE SEQUENCE [LARGE SCALE GENOMIC DNA]</scope>
    <source>
        <strain evidence="6 7">YH101</strain>
    </source>
</reference>
<evidence type="ECO:0000259" key="5">
    <source>
        <dbReference type="Pfam" id="PF18564"/>
    </source>
</evidence>
<dbReference type="InterPro" id="IPR052066">
    <property type="entry name" value="Glycosphingolipid_Hydrolases"/>
</dbReference>
<keyword evidence="7" id="KW-1185">Reference proteome</keyword>
<dbReference type="AlphaFoldDB" id="A0A2P2DZ40"/>
<sequence>MKKLSVKGEWFIDDTGRYRILRGVNLGGDTKVPYPKGGTQFPTDFSDHKTVSFVNRPFPLEEADEHFTRLSRWGFNCLRLLTTWEAVEHKGPGEYDEEYLDYFTNLVKLAKKYGFYLFVDFHQDVWSRMTGGDGAPAWIFEKIGIDYTKLAKADAALVMQDKYDYSRPGIRQEENYPVMCWSQNYRYAGNAIMWTLFFAGKDFARHFNIDGKNVQDFLQDHYLNSMLEIAKRIKDEEHVLGFDSLNEPGKGFIGRAMNDRGIHGTEEDPAKPGLAWSPIDALYAAQGYSIDLPYLTLSVLKGGFVPSKTVNVNPNRVSIWMDYVDGDPFQLEGAWSLSKDGTPMIERNDFFQKVNGEAIDFDRDYMIPFIRKVAKTIQNVRADWMVFAEREAVDGLMKPEFNAELPPNTVNATHWYDIITLTFKKFWYPITIDPLSHWLVFGKKGIQNMYVRQLSRIKEASAKIRQGVPTLIGEFGIPFDLHAGKAYRKWKSGKYTPSIWKHHIRALDTMYNAMDELFLNNTLWNYTASNQNDLMVGDGWNQEDLSIFSRDQILPGREPDLYGGGGRAIEGFCRPFAEAIQGKPIEMKYSLSKSFFTLTWEVDTNTKEPTIVVLPRFVYPNGYTLETSNAQILREETGKLFVIGKETGIAKISIQAK</sequence>
<dbReference type="InterPro" id="IPR001547">
    <property type="entry name" value="Glyco_hydro_5"/>
</dbReference>
<name>A0A2P2DZ40_9LEPT</name>
<comment type="similarity">
    <text evidence="1">Belongs to the glycosyl hydrolase 5 (cellulase A) family.</text>
</comment>
<dbReference type="OrthoDB" id="9800955at2"/>
<gene>
    <name evidence="6" type="ORF">LPTSP4_14170</name>
</gene>
<organism evidence="6 7">
    <name type="scientific">Leptospira ryugenii</name>
    <dbReference type="NCBI Taxonomy" id="1917863"/>
    <lineage>
        <taxon>Bacteria</taxon>
        <taxon>Pseudomonadati</taxon>
        <taxon>Spirochaetota</taxon>
        <taxon>Spirochaetia</taxon>
        <taxon>Leptospirales</taxon>
        <taxon>Leptospiraceae</taxon>
        <taxon>Leptospira</taxon>
    </lineage>
</organism>
<accession>A0A2P2DZ40</accession>
<evidence type="ECO:0000256" key="1">
    <source>
        <dbReference type="ARBA" id="ARBA00005641"/>
    </source>
</evidence>
<dbReference type="PANTHER" id="PTHR31308">
    <property type="match status" value="1"/>
</dbReference>
<feature type="domain" description="Glycoside hydrolase family 5" evidence="4">
    <location>
        <begin position="62"/>
        <end position="250"/>
    </location>
</feature>
<dbReference type="GO" id="GO:0016042">
    <property type="term" value="P:lipid catabolic process"/>
    <property type="evidence" value="ECO:0007669"/>
    <property type="project" value="UniProtKB-ARBA"/>
</dbReference>
<comment type="caution">
    <text evidence="6">The sequence shown here is derived from an EMBL/GenBank/DDBJ whole genome shotgun (WGS) entry which is preliminary data.</text>
</comment>
<dbReference type="Proteomes" id="UP000245133">
    <property type="component" value="Unassembled WGS sequence"/>
</dbReference>
<evidence type="ECO:0000256" key="3">
    <source>
        <dbReference type="ARBA" id="ARBA00023295"/>
    </source>
</evidence>
<keyword evidence="3" id="KW-0326">Glycosidase</keyword>
<dbReference type="GO" id="GO:0004553">
    <property type="term" value="F:hydrolase activity, hydrolyzing O-glycosyl compounds"/>
    <property type="evidence" value="ECO:0007669"/>
    <property type="project" value="InterPro"/>
</dbReference>
<evidence type="ECO:0000256" key="2">
    <source>
        <dbReference type="ARBA" id="ARBA00022801"/>
    </source>
</evidence>
<dbReference type="Pfam" id="PF00150">
    <property type="entry name" value="Cellulase"/>
    <property type="match status" value="1"/>
</dbReference>
<dbReference type="Pfam" id="PF18564">
    <property type="entry name" value="Glyco_hydro_5_C"/>
    <property type="match status" value="1"/>
</dbReference>
<dbReference type="InterPro" id="IPR013780">
    <property type="entry name" value="Glyco_hydro_b"/>
</dbReference>
<dbReference type="GO" id="GO:1901136">
    <property type="term" value="P:carbohydrate derivative catabolic process"/>
    <property type="evidence" value="ECO:0007669"/>
    <property type="project" value="UniProtKB-ARBA"/>
</dbReference>
<proteinExistence type="inferred from homology"/>
<dbReference type="InterPro" id="IPR041036">
    <property type="entry name" value="GH5_C"/>
</dbReference>
<dbReference type="SUPFAM" id="SSF51445">
    <property type="entry name" value="(Trans)glycosidases"/>
    <property type="match status" value="1"/>
</dbReference>
<dbReference type="EMBL" id="BFBB01000003">
    <property type="protein sequence ID" value="GBF49897.1"/>
    <property type="molecule type" value="Genomic_DNA"/>
</dbReference>
<dbReference type="GO" id="GO:0000272">
    <property type="term" value="P:polysaccharide catabolic process"/>
    <property type="evidence" value="ECO:0007669"/>
    <property type="project" value="InterPro"/>
</dbReference>
<keyword evidence="2 6" id="KW-0378">Hydrolase</keyword>
<evidence type="ECO:0000259" key="4">
    <source>
        <dbReference type="Pfam" id="PF00150"/>
    </source>
</evidence>
<dbReference type="PANTHER" id="PTHR31308:SF5">
    <property type="entry name" value="ERGOSTERYL-BETA-GLUCOSIDASE"/>
    <property type="match status" value="1"/>
</dbReference>
<dbReference type="Gene3D" id="3.20.20.80">
    <property type="entry name" value="Glycosidases"/>
    <property type="match status" value="2"/>
</dbReference>
<evidence type="ECO:0000313" key="6">
    <source>
        <dbReference type="EMBL" id="GBF49897.1"/>
    </source>
</evidence>
<dbReference type="Gene3D" id="2.60.40.1180">
    <property type="entry name" value="Golgi alpha-mannosidase II"/>
    <property type="match status" value="1"/>
</dbReference>
<evidence type="ECO:0000313" key="7">
    <source>
        <dbReference type="Proteomes" id="UP000245133"/>
    </source>
</evidence>
<protein>
    <submittedName>
        <fullName evidence="6">Glycoside hydrolase, family 5 domain protein</fullName>
    </submittedName>
</protein>
<dbReference type="RefSeq" id="WP_108975176.1">
    <property type="nucleotide sequence ID" value="NZ_BFBB01000003.1"/>
</dbReference>
<feature type="domain" description="Glycoside hydrolase family 5 C-terminal" evidence="5">
    <location>
        <begin position="574"/>
        <end position="641"/>
    </location>
</feature>
<dbReference type="InterPro" id="IPR017853">
    <property type="entry name" value="GH"/>
</dbReference>